<evidence type="ECO:0000313" key="1">
    <source>
        <dbReference type="EMBL" id="MDL2059587.1"/>
    </source>
</evidence>
<accession>A0ABT7IMJ3</accession>
<evidence type="ECO:0008006" key="3">
    <source>
        <dbReference type="Google" id="ProtNLM"/>
    </source>
</evidence>
<sequence length="157" mass="18089">MEEPLLQSKEAALLRRNDMPYRINYHDLPNGSVEVSCPDIPEFFIVQPSRQDAKAFAKAALPVAMHNFYRKKHRLIPTPTKGRCDDRLTLPVRIQAKILLWNYMLENRWRLSELAKMLGVSQTQAQRLVDLDRDLASMEAIEAALEKLGASFRLSLR</sequence>
<protein>
    <recommendedName>
        <fullName evidence="3">Type II toxin-antitoxin system HicB family antitoxin</fullName>
    </recommendedName>
</protein>
<proteinExistence type="predicted"/>
<gene>
    <name evidence="1" type="ORF">MUN46_006550</name>
</gene>
<comment type="caution">
    <text evidence="1">The sequence shown here is derived from an EMBL/GenBank/DDBJ whole genome shotgun (WGS) entry which is preliminary data.</text>
</comment>
<organism evidence="1 2">
    <name type="scientific">Mesosutterella faecium</name>
    <dbReference type="NCBI Taxonomy" id="2925194"/>
    <lineage>
        <taxon>Bacteria</taxon>
        <taxon>Pseudomonadati</taxon>
        <taxon>Pseudomonadota</taxon>
        <taxon>Betaproteobacteria</taxon>
        <taxon>Burkholderiales</taxon>
        <taxon>Sutterellaceae</taxon>
        <taxon>Mesosutterella</taxon>
    </lineage>
</organism>
<dbReference type="InterPro" id="IPR010982">
    <property type="entry name" value="Lambda_DNA-bd_dom_sf"/>
</dbReference>
<dbReference type="EMBL" id="JAKZJU020000001">
    <property type="protein sequence ID" value="MDL2059587.1"/>
    <property type="molecule type" value="Genomic_DNA"/>
</dbReference>
<keyword evidence="2" id="KW-1185">Reference proteome</keyword>
<dbReference type="RefSeq" id="WP_243377105.1">
    <property type="nucleotide sequence ID" value="NZ_JAKZJU020000001.1"/>
</dbReference>
<reference evidence="1" key="1">
    <citation type="submission" date="2023-03" db="EMBL/GenBank/DDBJ databases">
        <title>Mesosutterella sp. nov. isolated from porcine feces.</title>
        <authorList>
            <person name="Yu S."/>
        </authorList>
    </citation>
    <scope>NUCLEOTIDE SEQUENCE</scope>
    <source>
        <strain evidence="1">AGMB02718</strain>
    </source>
</reference>
<dbReference type="Proteomes" id="UP001165481">
    <property type="component" value="Unassembled WGS sequence"/>
</dbReference>
<dbReference type="Gene3D" id="1.10.260.40">
    <property type="entry name" value="lambda repressor-like DNA-binding domains"/>
    <property type="match status" value="1"/>
</dbReference>
<name>A0ABT7IMJ3_9BURK</name>
<evidence type="ECO:0000313" key="2">
    <source>
        <dbReference type="Proteomes" id="UP001165481"/>
    </source>
</evidence>